<evidence type="ECO:0000256" key="2">
    <source>
        <dbReference type="ARBA" id="ARBA00006339"/>
    </source>
</evidence>
<dbReference type="GO" id="GO:0016051">
    <property type="term" value="P:carbohydrate biosynthetic process"/>
    <property type="evidence" value="ECO:0007669"/>
    <property type="project" value="InterPro"/>
</dbReference>
<evidence type="ECO:0000256" key="8">
    <source>
        <dbReference type="ARBA" id="ARBA00023180"/>
    </source>
</evidence>
<evidence type="ECO:0000256" key="6">
    <source>
        <dbReference type="ARBA" id="ARBA00023034"/>
    </source>
</evidence>
<keyword evidence="6 9" id="KW-0333">Golgi apparatus</keyword>
<keyword evidence="5 9" id="KW-1133">Transmembrane helix</keyword>
<dbReference type="AlphaFoldDB" id="A0AAN9A319"/>
<keyword evidence="3 9" id="KW-0808">Transferase</keyword>
<name>A0AAN9A319_HALRR</name>
<feature type="compositionally biased region" description="Basic residues" evidence="10">
    <location>
        <begin position="104"/>
        <end position="120"/>
    </location>
</feature>
<dbReference type="Pfam" id="PF03567">
    <property type="entry name" value="Sulfotransfer_2"/>
    <property type="match status" value="1"/>
</dbReference>
<comment type="similarity">
    <text evidence="2 9">Belongs to the sulfotransferase 2 family.</text>
</comment>
<keyword evidence="7 9" id="KW-0472">Membrane</keyword>
<comment type="subcellular location">
    <subcellularLocation>
        <location evidence="1 9">Golgi apparatus membrane</location>
        <topology evidence="1 9">Single-pass type II membrane protein</topology>
    </subcellularLocation>
</comment>
<protein>
    <recommendedName>
        <fullName evidence="9">Carbohydrate sulfotransferase</fullName>
        <ecNumber evidence="9">2.8.2.-</ecNumber>
    </recommendedName>
</protein>
<evidence type="ECO:0000256" key="3">
    <source>
        <dbReference type="ARBA" id="ARBA00022679"/>
    </source>
</evidence>
<evidence type="ECO:0000313" key="12">
    <source>
        <dbReference type="Proteomes" id="UP001381693"/>
    </source>
</evidence>
<dbReference type="PANTHER" id="PTHR12137">
    <property type="entry name" value="CARBOHYDRATE SULFOTRANSFERASE"/>
    <property type="match status" value="1"/>
</dbReference>
<dbReference type="PANTHER" id="PTHR12137:SF63">
    <property type="entry name" value="CARBOHYDRATE SULFOTRANSFERASE"/>
    <property type="match status" value="1"/>
</dbReference>
<dbReference type="EC" id="2.8.2.-" evidence="9"/>
<gene>
    <name evidence="11" type="ORF">SK128_020864</name>
</gene>
<keyword evidence="9" id="KW-0735">Signal-anchor</keyword>
<keyword evidence="8 9" id="KW-0325">Glycoprotein</keyword>
<dbReference type="GO" id="GO:0008146">
    <property type="term" value="F:sulfotransferase activity"/>
    <property type="evidence" value="ECO:0007669"/>
    <property type="project" value="InterPro"/>
</dbReference>
<evidence type="ECO:0000256" key="7">
    <source>
        <dbReference type="ARBA" id="ARBA00023136"/>
    </source>
</evidence>
<dbReference type="InterPro" id="IPR018011">
    <property type="entry name" value="Carb_sulfotrans_8-10"/>
</dbReference>
<dbReference type="InterPro" id="IPR005331">
    <property type="entry name" value="Sulfotransferase"/>
</dbReference>
<proteinExistence type="inferred from homology"/>
<keyword evidence="4 9" id="KW-0812">Transmembrane</keyword>
<keyword evidence="9" id="KW-0119">Carbohydrate metabolism</keyword>
<reference evidence="11 12" key="1">
    <citation type="submission" date="2023-11" db="EMBL/GenBank/DDBJ databases">
        <title>Halocaridina rubra genome assembly.</title>
        <authorList>
            <person name="Smith C."/>
        </authorList>
    </citation>
    <scope>NUCLEOTIDE SEQUENCE [LARGE SCALE GENOMIC DNA]</scope>
    <source>
        <strain evidence="11">EP-1</strain>
        <tissue evidence="11">Whole</tissue>
    </source>
</reference>
<evidence type="ECO:0000256" key="10">
    <source>
        <dbReference type="SAM" id="MobiDB-lite"/>
    </source>
</evidence>
<evidence type="ECO:0000256" key="9">
    <source>
        <dbReference type="RuleBase" id="RU364020"/>
    </source>
</evidence>
<keyword evidence="12" id="KW-1185">Reference proteome</keyword>
<accession>A0AAN9A319</accession>
<evidence type="ECO:0000256" key="5">
    <source>
        <dbReference type="ARBA" id="ARBA00022989"/>
    </source>
</evidence>
<sequence length="506" mass="58919">MMGWTLRGWLWYLRGALFRRITQSRSVLSIAILLVICFIIISCANVTLFGSHGELGPGIFSHIEKALPDENVEVAEDGFDYTDNEHATSSRHVIPSKTPYANKGTKKKRNGLKGKAKNKKSFNQPFYGKKDDIANRKDKLMFKRTDLKKDAKKHLLPTRNKPKLSSQSYQEDAILGDDIEWTLQMEQEKRRELRQRALRVKRECERDVRGRLSRRLGPVYDHLNWVTRYDLIWCPVFKAGSTTWMKNLLLLGGETRFNGSLHQRASKLYPVPTSPQRQKNLLEKSLKFMIVRHPFERLLSAYRDKMLRTLKSNDPYRKLQLHILENYNKEVESSEKPTHPLENNIDREDIKSEDITGNELITNLTEDGDDNASRHPSFLQFLQKVRDDMKFFWKVMDGTLVDPHWTPYWYTCASCQIQYDIIAKVETLDLDQEFIIRAANLQGVLVNARTHASKSDGYIDTDSAAAKYFGQIPIDLLRELEQLYWPDFKLYNYTADKYYDMAMSGT</sequence>
<dbReference type="Proteomes" id="UP001381693">
    <property type="component" value="Unassembled WGS sequence"/>
</dbReference>
<dbReference type="GO" id="GO:0000139">
    <property type="term" value="C:Golgi membrane"/>
    <property type="evidence" value="ECO:0007669"/>
    <property type="project" value="UniProtKB-SubCell"/>
</dbReference>
<dbReference type="EMBL" id="JAXCGZ010013238">
    <property type="protein sequence ID" value="KAK7073208.1"/>
    <property type="molecule type" value="Genomic_DNA"/>
</dbReference>
<evidence type="ECO:0000256" key="4">
    <source>
        <dbReference type="ARBA" id="ARBA00022692"/>
    </source>
</evidence>
<organism evidence="11 12">
    <name type="scientific">Halocaridina rubra</name>
    <name type="common">Hawaiian red shrimp</name>
    <dbReference type="NCBI Taxonomy" id="373956"/>
    <lineage>
        <taxon>Eukaryota</taxon>
        <taxon>Metazoa</taxon>
        <taxon>Ecdysozoa</taxon>
        <taxon>Arthropoda</taxon>
        <taxon>Crustacea</taxon>
        <taxon>Multicrustacea</taxon>
        <taxon>Malacostraca</taxon>
        <taxon>Eumalacostraca</taxon>
        <taxon>Eucarida</taxon>
        <taxon>Decapoda</taxon>
        <taxon>Pleocyemata</taxon>
        <taxon>Caridea</taxon>
        <taxon>Atyoidea</taxon>
        <taxon>Atyidae</taxon>
        <taxon>Halocaridina</taxon>
    </lineage>
</organism>
<feature type="transmembrane region" description="Helical" evidence="9">
    <location>
        <begin position="27"/>
        <end position="49"/>
    </location>
</feature>
<feature type="region of interest" description="Disordered" evidence="10">
    <location>
        <begin position="88"/>
        <end position="120"/>
    </location>
</feature>
<comment type="caution">
    <text evidence="11">The sequence shown here is derived from an EMBL/GenBank/DDBJ whole genome shotgun (WGS) entry which is preliminary data.</text>
</comment>
<evidence type="ECO:0000313" key="11">
    <source>
        <dbReference type="EMBL" id="KAK7073208.1"/>
    </source>
</evidence>
<evidence type="ECO:0000256" key="1">
    <source>
        <dbReference type="ARBA" id="ARBA00004323"/>
    </source>
</evidence>